<dbReference type="CDD" id="cd00293">
    <property type="entry name" value="USP-like"/>
    <property type="match status" value="2"/>
</dbReference>
<gene>
    <name evidence="3" type="ORF">CLV39_0701</name>
</gene>
<dbReference type="OrthoDB" id="11417at2"/>
<evidence type="ECO:0000256" key="1">
    <source>
        <dbReference type="ARBA" id="ARBA00008791"/>
    </source>
</evidence>
<dbReference type="EMBL" id="REFO01000011">
    <property type="protein sequence ID" value="RMA97048.1"/>
    <property type="molecule type" value="Genomic_DNA"/>
</dbReference>
<dbReference type="PRINTS" id="PR01438">
    <property type="entry name" value="UNVRSLSTRESS"/>
</dbReference>
<dbReference type="Pfam" id="PF00582">
    <property type="entry name" value="Usp"/>
    <property type="match status" value="2"/>
</dbReference>
<dbReference type="SUPFAM" id="SSF52402">
    <property type="entry name" value="Adenine nucleotide alpha hydrolases-like"/>
    <property type="match status" value="2"/>
</dbReference>
<dbReference type="RefSeq" id="WP_121922842.1">
    <property type="nucleotide sequence ID" value="NZ_REFO01000011.1"/>
</dbReference>
<evidence type="ECO:0000259" key="2">
    <source>
        <dbReference type="Pfam" id="PF00582"/>
    </source>
</evidence>
<keyword evidence="4" id="KW-1185">Reference proteome</keyword>
<feature type="domain" description="UspA" evidence="2">
    <location>
        <begin position="157"/>
        <end position="288"/>
    </location>
</feature>
<dbReference type="Gene3D" id="3.40.50.12370">
    <property type="match status" value="1"/>
</dbReference>
<reference evidence="3 4" key="1">
    <citation type="submission" date="2018-10" db="EMBL/GenBank/DDBJ databases">
        <title>Genomic Encyclopedia of Archaeal and Bacterial Type Strains, Phase II (KMG-II): from individual species to whole genera.</title>
        <authorList>
            <person name="Goeker M."/>
        </authorList>
    </citation>
    <scope>NUCLEOTIDE SEQUENCE [LARGE SCALE GENOMIC DNA]</scope>
    <source>
        <strain evidence="3 4">VM1</strain>
    </source>
</reference>
<evidence type="ECO:0000313" key="4">
    <source>
        <dbReference type="Proteomes" id="UP000280842"/>
    </source>
</evidence>
<dbReference type="InterPro" id="IPR006015">
    <property type="entry name" value="Universal_stress_UspA"/>
</dbReference>
<dbReference type="AlphaFoldDB" id="A0A3M0BQE7"/>
<dbReference type="Proteomes" id="UP000280842">
    <property type="component" value="Unassembled WGS sequence"/>
</dbReference>
<comment type="similarity">
    <text evidence="1">Belongs to the universal stress protein A family.</text>
</comment>
<dbReference type="PANTHER" id="PTHR46268">
    <property type="entry name" value="STRESS RESPONSE PROTEIN NHAX"/>
    <property type="match status" value="1"/>
</dbReference>
<feature type="domain" description="UspA" evidence="2">
    <location>
        <begin position="1"/>
        <end position="149"/>
    </location>
</feature>
<accession>A0A3M0BQE7</accession>
<evidence type="ECO:0000313" key="3">
    <source>
        <dbReference type="EMBL" id="RMA97048.1"/>
    </source>
</evidence>
<dbReference type="InterPro" id="IPR006016">
    <property type="entry name" value="UspA"/>
</dbReference>
<protein>
    <submittedName>
        <fullName evidence="3">Nucleotide-binding universal stress UspA family protein</fullName>
    </submittedName>
</protein>
<comment type="caution">
    <text evidence="3">The sequence shown here is derived from an EMBL/GenBank/DDBJ whole genome shotgun (WGS) entry which is preliminary data.</text>
</comment>
<sequence length="288" mass="32250">MINRILVGIDGSKYSKIAEDYGIWLSKKLKKPVVGVHIIDIRLLEGPFIEDLAGALGFTIYSDLTPKVKEFFEERADILLKEFAQKCREKGADCTIAKAFGLVAKELTEMADPEDLIIVGKRGQHPQFEFLLGSTAEAVARKSKCPVLITTDKFSEIKNILLAFDGREKSIHAAQYINSFAKDLGIESIDVITVSDDKVIDTFCKEGQPVEDAVKDILKNYLTDIEFNIHILKGYPEEEIENYIKENQDKYDLAVLGAFGESRIKELILGSTTSYIMQKSPIPLLLVK</sequence>
<organism evidence="3 4">
    <name type="scientific">Hydrogenothermus marinus</name>
    <dbReference type="NCBI Taxonomy" id="133270"/>
    <lineage>
        <taxon>Bacteria</taxon>
        <taxon>Pseudomonadati</taxon>
        <taxon>Aquificota</taxon>
        <taxon>Aquificia</taxon>
        <taxon>Aquificales</taxon>
        <taxon>Hydrogenothermaceae</taxon>
        <taxon>Hydrogenothermus</taxon>
    </lineage>
</organism>
<name>A0A3M0BQE7_9AQUI</name>
<dbReference type="PANTHER" id="PTHR46268:SF6">
    <property type="entry name" value="UNIVERSAL STRESS PROTEIN UP12"/>
    <property type="match status" value="1"/>
</dbReference>
<proteinExistence type="inferred from homology"/>